<reference evidence="1 2" key="1">
    <citation type="submission" date="2023-04" db="EMBL/GenBank/DDBJ databases">
        <title>Genome of Basidiobolus ranarum AG-B5.</title>
        <authorList>
            <person name="Stajich J.E."/>
            <person name="Carter-House D."/>
            <person name="Gryganskyi A."/>
        </authorList>
    </citation>
    <scope>NUCLEOTIDE SEQUENCE [LARGE SCALE GENOMIC DNA]</scope>
    <source>
        <strain evidence="1 2">AG-B5</strain>
    </source>
</reference>
<dbReference type="InterPro" id="IPR036047">
    <property type="entry name" value="F-box-like_dom_sf"/>
</dbReference>
<accession>A0ABR2WMN9</accession>
<organism evidence="1 2">
    <name type="scientific">Basidiobolus ranarum</name>
    <dbReference type="NCBI Taxonomy" id="34480"/>
    <lineage>
        <taxon>Eukaryota</taxon>
        <taxon>Fungi</taxon>
        <taxon>Fungi incertae sedis</taxon>
        <taxon>Zoopagomycota</taxon>
        <taxon>Entomophthoromycotina</taxon>
        <taxon>Basidiobolomycetes</taxon>
        <taxon>Basidiobolales</taxon>
        <taxon>Basidiobolaceae</taxon>
        <taxon>Basidiobolus</taxon>
    </lineage>
</organism>
<evidence type="ECO:0000313" key="2">
    <source>
        <dbReference type="Proteomes" id="UP001479436"/>
    </source>
</evidence>
<dbReference type="PANTHER" id="PTHR13318">
    <property type="entry name" value="PARTNER OF PAIRED, ISOFORM B-RELATED"/>
    <property type="match status" value="1"/>
</dbReference>
<dbReference type="Gene3D" id="3.80.10.10">
    <property type="entry name" value="Ribonuclease Inhibitor"/>
    <property type="match status" value="2"/>
</dbReference>
<dbReference type="Proteomes" id="UP001479436">
    <property type="component" value="Unassembled WGS sequence"/>
</dbReference>
<protein>
    <recommendedName>
        <fullName evidence="3">F-box domain-containing protein</fullName>
    </recommendedName>
</protein>
<dbReference type="InterPro" id="IPR032675">
    <property type="entry name" value="LRR_dom_sf"/>
</dbReference>
<gene>
    <name evidence="1" type="ORF">K7432_011142</name>
</gene>
<proteinExistence type="predicted"/>
<evidence type="ECO:0008006" key="3">
    <source>
        <dbReference type="Google" id="ProtNLM"/>
    </source>
</evidence>
<dbReference type="PANTHER" id="PTHR13318:SF95">
    <property type="entry name" value="F-BOX PROTEIN YLR352W"/>
    <property type="match status" value="1"/>
</dbReference>
<comment type="caution">
    <text evidence="1">The sequence shown here is derived from an EMBL/GenBank/DDBJ whole genome shotgun (WGS) entry which is preliminary data.</text>
</comment>
<keyword evidence="2" id="KW-1185">Reference proteome</keyword>
<dbReference type="SUPFAM" id="SSF81383">
    <property type="entry name" value="F-box domain"/>
    <property type="match status" value="1"/>
</dbReference>
<name>A0ABR2WMN9_9FUNG</name>
<sequence length="555" mass="64171">MAERNSLSWLEEIPCELQKEVLTCFKGRLVDLCAAALVSKKWNFIVTPFIWYAPVFSSPQALELFRAQIQRNEKVGKYVKKLNIIDKYFESAEEILEMLDYLPELESIKLPFISPSYMTELWLASVVKGLPKLRYVSYLDTRNVTSDCLEEMIQVLKSTKSLAELKFICSDRMVSTQRTEQYQAQLTPFVNLTRLHLNLATVDPDFFSNLMPFLPNLQCFVLKTYQVPNNVLSLMSTHCLHLESLRFHVGSLRTSPLIEELVEHQLLKLSSLILGFDEATMISRKVFEGLLSSYGGRLKRLTLCNVLLEVEDVDILSKYLTRELVELEIKNVDAPNSRMYEHYIAWKGLFTKCGVNLTNLTLNGGICNNDRFGELIGVFCTNLRKLSLLDNQAHDSMLVPLLRHVGNTLNELNIGQNRITSNIFEILARYCTNLRSIHIQYPENEKINVTLLKNYLKSCGNRLTDLNLAGWEVDDGILELLQRYAPNLHTAYLPNTLTLKSLDSFRNKAKYLNHLEVWDLPYDTLFDHQIASWIYDRKFAIWEYSLSEHTSWYMV</sequence>
<evidence type="ECO:0000313" key="1">
    <source>
        <dbReference type="EMBL" id="KAK9762788.1"/>
    </source>
</evidence>
<dbReference type="EMBL" id="JASJQH010000832">
    <property type="protein sequence ID" value="KAK9762788.1"/>
    <property type="molecule type" value="Genomic_DNA"/>
</dbReference>
<dbReference type="SUPFAM" id="SSF52047">
    <property type="entry name" value="RNI-like"/>
    <property type="match status" value="1"/>
</dbReference>